<sequence length="117" mass="13045">MWRPKKAPRRALTADERQELSAVPRAHTVPAVRVVCATMILAVANGSEYQCAPRAVGVGVRYPTRWRGSTAAAWCEDETAPLQTIPHVSTYWQLEGHPARHPREYVRGDIAKVLALF</sequence>
<accession>A0ABU5F273</accession>
<gene>
    <name evidence="1" type="ORF">R5W23_001443</name>
</gene>
<proteinExistence type="predicted"/>
<name>A0ABU5F273_9BACT</name>
<keyword evidence="2" id="KW-1185">Reference proteome</keyword>
<evidence type="ECO:0000313" key="2">
    <source>
        <dbReference type="Proteomes" id="UP001272242"/>
    </source>
</evidence>
<evidence type="ECO:0008006" key="3">
    <source>
        <dbReference type="Google" id="ProtNLM"/>
    </source>
</evidence>
<dbReference type="EMBL" id="JAXBLV010000176">
    <property type="protein sequence ID" value="MDY3560218.1"/>
    <property type="molecule type" value="Genomic_DNA"/>
</dbReference>
<dbReference type="RefSeq" id="WP_320686837.1">
    <property type="nucleotide sequence ID" value="NZ_JAXBLV010000176.1"/>
</dbReference>
<comment type="caution">
    <text evidence="1">The sequence shown here is derived from an EMBL/GenBank/DDBJ whole genome shotgun (WGS) entry which is preliminary data.</text>
</comment>
<reference evidence="2" key="1">
    <citation type="journal article" date="2023" name="Mar. Drugs">
        <title>Gemmata algarum, a Novel Planctomycete Isolated from an Algal Mat, Displays Antimicrobial Activity.</title>
        <authorList>
            <person name="Kumar G."/>
            <person name="Kallscheuer N."/>
            <person name="Kashif M."/>
            <person name="Ahamad S."/>
            <person name="Jagadeeshwari U."/>
            <person name="Pannikurungottu S."/>
            <person name="Haufschild T."/>
            <person name="Kabuu M."/>
            <person name="Sasikala C."/>
            <person name="Jogler C."/>
            <person name="Ramana C."/>
        </authorList>
    </citation>
    <scope>NUCLEOTIDE SEQUENCE [LARGE SCALE GENOMIC DNA]</scope>
    <source>
        <strain evidence="2">JC673</strain>
    </source>
</reference>
<protein>
    <recommendedName>
        <fullName evidence="3">Transposase</fullName>
    </recommendedName>
</protein>
<dbReference type="Proteomes" id="UP001272242">
    <property type="component" value="Unassembled WGS sequence"/>
</dbReference>
<evidence type="ECO:0000313" key="1">
    <source>
        <dbReference type="EMBL" id="MDY3560218.1"/>
    </source>
</evidence>
<organism evidence="1 2">
    <name type="scientific">Gemmata algarum</name>
    <dbReference type="NCBI Taxonomy" id="2975278"/>
    <lineage>
        <taxon>Bacteria</taxon>
        <taxon>Pseudomonadati</taxon>
        <taxon>Planctomycetota</taxon>
        <taxon>Planctomycetia</taxon>
        <taxon>Gemmatales</taxon>
        <taxon>Gemmataceae</taxon>
        <taxon>Gemmata</taxon>
    </lineage>
</organism>